<evidence type="ECO:0000313" key="16">
    <source>
        <dbReference type="Proteomes" id="UP001223743"/>
    </source>
</evidence>
<evidence type="ECO:0000313" key="15">
    <source>
        <dbReference type="EMBL" id="MDQ0516605.1"/>
    </source>
</evidence>
<reference evidence="15 16" key="1">
    <citation type="submission" date="2023-07" db="EMBL/GenBank/DDBJ databases">
        <title>Genomic Encyclopedia of Type Strains, Phase IV (KMG-IV): sequencing the most valuable type-strain genomes for metagenomic binning, comparative biology and taxonomic classification.</title>
        <authorList>
            <person name="Goeker M."/>
        </authorList>
    </citation>
    <scope>NUCLEOTIDE SEQUENCE [LARGE SCALE GENOMIC DNA]</scope>
    <source>
        <strain evidence="15 16">B1-1</strain>
    </source>
</reference>
<proteinExistence type="inferred from homology"/>
<accession>A0ABU0M6M4</accession>
<comment type="subunit">
    <text evidence="3 12">The complex is composed of two ATP-binding proteins (UgpC), two transmembrane proteins (UgpA and UgpE) and a solute-binding protein (UgpB).</text>
</comment>
<dbReference type="Gene3D" id="1.10.3720.10">
    <property type="entry name" value="MetI-like"/>
    <property type="match status" value="1"/>
</dbReference>
<comment type="subcellular location">
    <subcellularLocation>
        <location evidence="12">Cell inner membrane</location>
        <topology evidence="12">Multi-pass membrane protein</topology>
    </subcellularLocation>
    <subcellularLocation>
        <location evidence="1 11">Cell membrane</location>
        <topology evidence="1 11">Multi-pass membrane protein</topology>
    </subcellularLocation>
</comment>
<evidence type="ECO:0000256" key="3">
    <source>
        <dbReference type="ARBA" id="ARBA00011557"/>
    </source>
</evidence>
<evidence type="ECO:0000256" key="7">
    <source>
        <dbReference type="ARBA" id="ARBA00022692"/>
    </source>
</evidence>
<feature type="transmembrane region" description="Helical" evidence="11">
    <location>
        <begin position="164"/>
        <end position="186"/>
    </location>
</feature>
<keyword evidence="6 12" id="KW-1003">Cell membrane</keyword>
<evidence type="ECO:0000256" key="11">
    <source>
        <dbReference type="RuleBase" id="RU363032"/>
    </source>
</evidence>
<feature type="domain" description="ABC transmembrane type-1" evidence="14">
    <location>
        <begin position="95"/>
        <end position="286"/>
    </location>
</feature>
<dbReference type="RefSeq" id="WP_266279392.1">
    <property type="nucleotide sequence ID" value="NZ_JAPKNF010000001.1"/>
</dbReference>
<feature type="transmembrane region" description="Helical" evidence="11">
    <location>
        <begin position="34"/>
        <end position="59"/>
    </location>
</feature>
<dbReference type="SUPFAM" id="SSF161098">
    <property type="entry name" value="MetI-like"/>
    <property type="match status" value="1"/>
</dbReference>
<keyword evidence="7 11" id="KW-0812">Transmembrane</keyword>
<evidence type="ECO:0000256" key="5">
    <source>
        <dbReference type="ARBA" id="ARBA00022448"/>
    </source>
</evidence>
<evidence type="ECO:0000256" key="9">
    <source>
        <dbReference type="ARBA" id="ARBA00023136"/>
    </source>
</evidence>
<feature type="transmembrane region" description="Helical" evidence="11">
    <location>
        <begin position="130"/>
        <end position="152"/>
    </location>
</feature>
<dbReference type="InterPro" id="IPR035906">
    <property type="entry name" value="MetI-like_sf"/>
</dbReference>
<protein>
    <recommendedName>
        <fullName evidence="4 12">sn-glycerol-3-phosphate transport system permease protein UgpE</fullName>
    </recommendedName>
</protein>
<evidence type="ECO:0000256" key="12">
    <source>
        <dbReference type="RuleBase" id="RU363056"/>
    </source>
</evidence>
<keyword evidence="9 11" id="KW-0472">Membrane</keyword>
<gene>
    <name evidence="12" type="primary">ugpE</name>
    <name evidence="15" type="ORF">QO015_002218</name>
</gene>
<comment type="function">
    <text evidence="10 12">Part of the ABC transporter complex UgpBAEC involved in sn-glycerol-3-phosphate (G3P) import. Probably responsible for the translocation of the substrate across the membrane.</text>
</comment>
<evidence type="ECO:0000256" key="13">
    <source>
        <dbReference type="SAM" id="MobiDB-lite"/>
    </source>
</evidence>
<dbReference type="Pfam" id="PF00528">
    <property type="entry name" value="BPD_transp_1"/>
    <property type="match status" value="1"/>
</dbReference>
<evidence type="ECO:0000256" key="4">
    <source>
        <dbReference type="ARBA" id="ARBA00020515"/>
    </source>
</evidence>
<dbReference type="InterPro" id="IPR000515">
    <property type="entry name" value="MetI-like"/>
</dbReference>
<feature type="transmembrane region" description="Helical" evidence="11">
    <location>
        <begin position="95"/>
        <end position="118"/>
    </location>
</feature>
<dbReference type="EMBL" id="JAUSWJ010000001">
    <property type="protein sequence ID" value="MDQ0516605.1"/>
    <property type="molecule type" value="Genomic_DNA"/>
</dbReference>
<name>A0ABU0M6M4_9HYPH</name>
<evidence type="ECO:0000256" key="6">
    <source>
        <dbReference type="ARBA" id="ARBA00022475"/>
    </source>
</evidence>
<sequence length="300" mass="32637">MSADATIAAQPTKRARARSSNEPDGRHGEGFGRYWVLALLVVAALLTLFPFFLAAINAIKTPTDYGANGPVALPRSFDLSALFAFWTGVEFGRKLWNSVLISGCVAFFGVALSLLNAYALGIGKVKGRNLILIVLMLGIMVPQESLVYPIYYLAKSVGLYDTRLSVIIVFTVLQSAFGTYMLSAVLTQFPREIIDAAEIDGASRLQVLWHVVIPVLRPTLTVLGTFFFIWTWNEFLLPLVLLISNDNQNVSVAMGTLHGQHVSDPTTTAAAALLGIVPTVIFFLVFQRTLMRGVTVGAVK</sequence>
<feature type="region of interest" description="Disordered" evidence="13">
    <location>
        <begin position="1"/>
        <end position="26"/>
    </location>
</feature>
<evidence type="ECO:0000256" key="1">
    <source>
        <dbReference type="ARBA" id="ARBA00004651"/>
    </source>
</evidence>
<keyword evidence="8 11" id="KW-1133">Transmembrane helix</keyword>
<evidence type="ECO:0000256" key="8">
    <source>
        <dbReference type="ARBA" id="ARBA00022989"/>
    </source>
</evidence>
<dbReference type="Proteomes" id="UP001223743">
    <property type="component" value="Unassembled WGS sequence"/>
</dbReference>
<evidence type="ECO:0000256" key="2">
    <source>
        <dbReference type="ARBA" id="ARBA00009306"/>
    </source>
</evidence>
<organism evidence="15 16">
    <name type="scientific">Kaistia geumhonensis</name>
    <dbReference type="NCBI Taxonomy" id="410839"/>
    <lineage>
        <taxon>Bacteria</taxon>
        <taxon>Pseudomonadati</taxon>
        <taxon>Pseudomonadota</taxon>
        <taxon>Alphaproteobacteria</taxon>
        <taxon>Hyphomicrobiales</taxon>
        <taxon>Kaistiaceae</taxon>
        <taxon>Kaistia</taxon>
    </lineage>
</organism>
<dbReference type="PANTHER" id="PTHR43744:SF8">
    <property type="entry name" value="SN-GLYCEROL-3-PHOSPHATE TRANSPORT SYSTEM PERMEASE PROTEIN UGPE"/>
    <property type="match status" value="1"/>
</dbReference>
<comment type="caution">
    <text evidence="15">The sequence shown here is derived from an EMBL/GenBank/DDBJ whole genome shotgun (WGS) entry which is preliminary data.</text>
</comment>
<dbReference type="PANTHER" id="PTHR43744">
    <property type="entry name" value="ABC TRANSPORTER PERMEASE PROTEIN MG189-RELATED-RELATED"/>
    <property type="match status" value="1"/>
</dbReference>
<dbReference type="PROSITE" id="PS50928">
    <property type="entry name" value="ABC_TM1"/>
    <property type="match status" value="1"/>
</dbReference>
<keyword evidence="16" id="KW-1185">Reference proteome</keyword>
<dbReference type="CDD" id="cd06261">
    <property type="entry name" value="TM_PBP2"/>
    <property type="match status" value="1"/>
</dbReference>
<feature type="transmembrane region" description="Helical" evidence="11">
    <location>
        <begin position="207"/>
        <end position="232"/>
    </location>
</feature>
<feature type="transmembrane region" description="Helical" evidence="11">
    <location>
        <begin position="267"/>
        <end position="286"/>
    </location>
</feature>
<keyword evidence="12" id="KW-0997">Cell inner membrane</keyword>
<evidence type="ECO:0000259" key="14">
    <source>
        <dbReference type="PROSITE" id="PS50928"/>
    </source>
</evidence>
<evidence type="ECO:0000256" key="10">
    <source>
        <dbReference type="ARBA" id="ARBA00037054"/>
    </source>
</evidence>
<comment type="similarity">
    <text evidence="2 11">Belongs to the binding-protein-dependent transport system permease family.</text>
</comment>
<keyword evidence="5 11" id="KW-0813">Transport</keyword>